<keyword evidence="3" id="KW-1185">Reference proteome</keyword>
<evidence type="ECO:0000313" key="2">
    <source>
        <dbReference type="EMBL" id="EHI70233.1"/>
    </source>
</evidence>
<feature type="chain" id="PRO_5003479500" evidence="1">
    <location>
        <begin position="32"/>
        <end position="219"/>
    </location>
</feature>
<proteinExistence type="predicted"/>
<evidence type="ECO:0000256" key="1">
    <source>
        <dbReference type="SAM" id="SignalP"/>
    </source>
</evidence>
<reference evidence="2 3" key="1">
    <citation type="journal article" date="2014" name="Int. J. Syst. Evol. Microbiol.">
        <title>Phylogenomics and the dynamic genome evolution of the genus Streptococcus.</title>
        <authorList>
            <consortium name="The Broad Institute Genome Sequencing Platform"/>
            <person name="Richards V.P."/>
            <person name="Palmer S.R."/>
            <person name="Pavinski Bitar P.D."/>
            <person name="Qin X."/>
            <person name="Weinstock G.M."/>
            <person name="Highlander S.K."/>
            <person name="Town C.D."/>
            <person name="Burne R.A."/>
            <person name="Stanhope M.J."/>
        </authorList>
    </citation>
    <scope>NUCLEOTIDE SEQUENCE [LARGE SCALE GENOMIC DNA]</scope>
    <source>
        <strain evidence="2 3">707-05</strain>
    </source>
</reference>
<protein>
    <submittedName>
        <fullName evidence="2">Uncharacterized protein</fullName>
    </submittedName>
</protein>
<dbReference type="OrthoDB" id="2232424at2"/>
<accession>G5K1C4</accession>
<gene>
    <name evidence="2" type="ORF">STRIC_2181</name>
</gene>
<sequence>MKKLFSPLVKSLALVSAVGGFVVVSNQMASASEKYDLYWTYSNPVEEYVDYEKKVSHDAIEWTVTFNKYHRAWVNPTYTVFLPSEVKDPTDITITRENAHRKIVDTKKVSHTKWSTHFTSNRWQFEKEWDKYPGYTAYSPALGHFTDLKNEGKFDAVLIEGDGGDFTQYNDKLVWKFKTELKDQFKGQGDKTAFLAGIRQHVRWGDKSHPNFRGEFGED</sequence>
<dbReference type="EMBL" id="AEUX02000005">
    <property type="protein sequence ID" value="EHI70233.1"/>
    <property type="molecule type" value="Genomic_DNA"/>
</dbReference>
<dbReference type="AlphaFoldDB" id="G5K1C4"/>
<organism evidence="2 3">
    <name type="scientific">Streptococcus ictaluri 707-05</name>
    <dbReference type="NCBI Taxonomy" id="764299"/>
    <lineage>
        <taxon>Bacteria</taxon>
        <taxon>Bacillati</taxon>
        <taxon>Bacillota</taxon>
        <taxon>Bacilli</taxon>
        <taxon>Lactobacillales</taxon>
        <taxon>Streptococcaceae</taxon>
        <taxon>Streptococcus</taxon>
    </lineage>
</organism>
<feature type="signal peptide" evidence="1">
    <location>
        <begin position="1"/>
        <end position="31"/>
    </location>
</feature>
<evidence type="ECO:0000313" key="3">
    <source>
        <dbReference type="Proteomes" id="UP000003330"/>
    </source>
</evidence>
<dbReference type="RefSeq" id="WP_008088503.1">
    <property type="nucleotide sequence ID" value="NZ_AEUX02000005.1"/>
</dbReference>
<name>G5K1C4_9STRE</name>
<keyword evidence="1" id="KW-0732">Signal</keyword>
<dbReference type="STRING" id="764299.STRIC_2181"/>
<dbReference type="Proteomes" id="UP000003330">
    <property type="component" value="Unassembled WGS sequence"/>
</dbReference>
<comment type="caution">
    <text evidence="2">The sequence shown here is derived from an EMBL/GenBank/DDBJ whole genome shotgun (WGS) entry which is preliminary data.</text>
</comment>